<keyword evidence="1" id="KW-0812">Transmembrane</keyword>
<sequence length="387" mass="44746">VAVKLLVIVQNYLDAIAKAISGTRETAILLMHNIVHRLYCTFETEHPSGFEDLSAEGRNKFETYLITQCINPTLPNGDPKETIDRMRDQTMINTQAQFWMKRVEQRFNAIDEECQMFEEQYLASAFLPFQIVTLAQFKWYVLKNPANQTKYPVLFAIAQLLNSSDPISLFALQHLPAIVQWMKLVHLHYNYRLTETELSTLTAADVLELNKRYQGKVEPEWADSWRGFVQGWNFMASNMTGRCDNHAVDTLNISFPIIKSSEPNGTLSPKHLPLAFAVECSHSFGKALRLLLEHLVQLNNSCLLKCYRSLYIFRPFFFFFFYSFAFFCFFVSFEKHQHIGEIALTHISNKNDVVALDETVLLQLTKKFKSKSVSTRVMIIIIILKKK</sequence>
<dbReference type="Proteomes" id="UP000023152">
    <property type="component" value="Unassembled WGS sequence"/>
</dbReference>
<proteinExistence type="predicted"/>
<feature type="non-terminal residue" evidence="2">
    <location>
        <position position="1"/>
    </location>
</feature>
<reference evidence="2 3" key="1">
    <citation type="journal article" date="2013" name="Curr. Biol.">
        <title>The Genome of the Foraminiferan Reticulomyxa filosa.</title>
        <authorList>
            <person name="Glockner G."/>
            <person name="Hulsmann N."/>
            <person name="Schleicher M."/>
            <person name="Noegel A.A."/>
            <person name="Eichinger L."/>
            <person name="Gallinger C."/>
            <person name="Pawlowski J."/>
            <person name="Sierra R."/>
            <person name="Euteneuer U."/>
            <person name="Pillet L."/>
            <person name="Moustafa A."/>
            <person name="Platzer M."/>
            <person name="Groth M."/>
            <person name="Szafranski K."/>
            <person name="Schliwa M."/>
        </authorList>
    </citation>
    <scope>NUCLEOTIDE SEQUENCE [LARGE SCALE GENOMIC DNA]</scope>
</reference>
<feature type="transmembrane region" description="Helical" evidence="1">
    <location>
        <begin position="311"/>
        <end position="333"/>
    </location>
</feature>
<keyword evidence="1" id="KW-0472">Membrane</keyword>
<evidence type="ECO:0000313" key="2">
    <source>
        <dbReference type="EMBL" id="ETO12534.1"/>
    </source>
</evidence>
<protein>
    <submittedName>
        <fullName evidence="2">Uncharacterized protein</fullName>
    </submittedName>
</protein>
<dbReference type="AlphaFoldDB" id="X6MF71"/>
<evidence type="ECO:0000313" key="3">
    <source>
        <dbReference type="Proteomes" id="UP000023152"/>
    </source>
</evidence>
<dbReference type="EMBL" id="ASPP01021310">
    <property type="protein sequence ID" value="ETO12534.1"/>
    <property type="molecule type" value="Genomic_DNA"/>
</dbReference>
<evidence type="ECO:0000256" key="1">
    <source>
        <dbReference type="SAM" id="Phobius"/>
    </source>
</evidence>
<accession>X6MF71</accession>
<keyword evidence="1" id="KW-1133">Transmembrane helix</keyword>
<organism evidence="2 3">
    <name type="scientific">Reticulomyxa filosa</name>
    <dbReference type="NCBI Taxonomy" id="46433"/>
    <lineage>
        <taxon>Eukaryota</taxon>
        <taxon>Sar</taxon>
        <taxon>Rhizaria</taxon>
        <taxon>Retaria</taxon>
        <taxon>Foraminifera</taxon>
        <taxon>Monothalamids</taxon>
        <taxon>Reticulomyxidae</taxon>
        <taxon>Reticulomyxa</taxon>
    </lineage>
</organism>
<gene>
    <name evidence="2" type="ORF">RFI_24842</name>
</gene>
<name>X6MF71_RETFI</name>
<comment type="caution">
    <text evidence="2">The sequence shown here is derived from an EMBL/GenBank/DDBJ whole genome shotgun (WGS) entry which is preliminary data.</text>
</comment>
<keyword evidence="3" id="KW-1185">Reference proteome</keyword>